<evidence type="ECO:0000313" key="2">
    <source>
        <dbReference type="Proteomes" id="UP000178089"/>
    </source>
</evidence>
<dbReference type="STRING" id="1802315.A3F51_01795"/>
<organism evidence="1 2">
    <name type="scientific">Candidatus Taylorbacteria bacterium RIFCSPHIGHO2_12_FULL_45_16</name>
    <dbReference type="NCBI Taxonomy" id="1802315"/>
    <lineage>
        <taxon>Bacteria</taxon>
        <taxon>Candidatus Tayloriibacteriota</taxon>
    </lineage>
</organism>
<evidence type="ECO:0000313" key="1">
    <source>
        <dbReference type="EMBL" id="OHA28980.1"/>
    </source>
</evidence>
<proteinExistence type="predicted"/>
<reference evidence="1 2" key="1">
    <citation type="journal article" date="2016" name="Nat. Commun.">
        <title>Thousands of microbial genomes shed light on interconnected biogeochemical processes in an aquifer system.</title>
        <authorList>
            <person name="Anantharaman K."/>
            <person name="Brown C.T."/>
            <person name="Hug L.A."/>
            <person name="Sharon I."/>
            <person name="Castelle C.J."/>
            <person name="Probst A.J."/>
            <person name="Thomas B.C."/>
            <person name="Singh A."/>
            <person name="Wilkins M.J."/>
            <person name="Karaoz U."/>
            <person name="Brodie E.L."/>
            <person name="Williams K.H."/>
            <person name="Hubbard S.S."/>
            <person name="Banfield J.F."/>
        </authorList>
    </citation>
    <scope>NUCLEOTIDE SEQUENCE [LARGE SCALE GENOMIC DNA]</scope>
</reference>
<gene>
    <name evidence="1" type="ORF">A3F51_01795</name>
</gene>
<sequence length="126" mass="15310">MSEELWRQFIQKARESYYKIGAIPCPAFDGELVYFNKYGWNHIIRKKGKVRHREEQIRRILLIPYLAEIIKTSIHWKDHRTGKENSEFWSFSKKFNDKTITVVVRRDMTRKYFFSVMDARNTKGPY</sequence>
<name>A0A1G2MYM2_9BACT</name>
<dbReference type="AlphaFoldDB" id="A0A1G2MYM2"/>
<comment type="caution">
    <text evidence="1">The sequence shown here is derived from an EMBL/GenBank/DDBJ whole genome shotgun (WGS) entry which is preliminary data.</text>
</comment>
<protein>
    <recommendedName>
        <fullName evidence="3">Phage-Barnase-EndoU-ColicinE5/D-RelE like nuclease 3 domain-containing protein</fullName>
    </recommendedName>
</protein>
<accession>A0A1G2MYM2</accession>
<evidence type="ECO:0008006" key="3">
    <source>
        <dbReference type="Google" id="ProtNLM"/>
    </source>
</evidence>
<dbReference type="EMBL" id="MHRT01000006">
    <property type="protein sequence ID" value="OHA28980.1"/>
    <property type="molecule type" value="Genomic_DNA"/>
</dbReference>
<dbReference type="Proteomes" id="UP000178089">
    <property type="component" value="Unassembled WGS sequence"/>
</dbReference>